<organism evidence="2 3">
    <name type="scientific">Allopusillimonas soli</name>
    <dbReference type="NCBI Taxonomy" id="659016"/>
    <lineage>
        <taxon>Bacteria</taxon>
        <taxon>Pseudomonadati</taxon>
        <taxon>Pseudomonadota</taxon>
        <taxon>Betaproteobacteria</taxon>
        <taxon>Burkholderiales</taxon>
        <taxon>Alcaligenaceae</taxon>
        <taxon>Allopusillimonas</taxon>
    </lineage>
</organism>
<comment type="caution">
    <text evidence="2">The sequence shown here is derived from an EMBL/GenBank/DDBJ whole genome shotgun (WGS) entry which is preliminary data.</text>
</comment>
<gene>
    <name evidence="2" type="ORF">H0A68_06310</name>
</gene>
<evidence type="ECO:0000313" key="3">
    <source>
        <dbReference type="Proteomes" id="UP000580517"/>
    </source>
</evidence>
<protein>
    <submittedName>
        <fullName evidence="2">Sugar phosphate isomerase/epimerase</fullName>
    </submittedName>
</protein>
<dbReference type="InterPro" id="IPR036237">
    <property type="entry name" value="Xyl_isomerase-like_sf"/>
</dbReference>
<keyword evidence="2" id="KW-0413">Isomerase</keyword>
<dbReference type="AlphaFoldDB" id="A0A853FC82"/>
<dbReference type="InterPro" id="IPR050312">
    <property type="entry name" value="IolE/XylAMocC-like"/>
</dbReference>
<dbReference type="PANTHER" id="PTHR12110">
    <property type="entry name" value="HYDROXYPYRUVATE ISOMERASE"/>
    <property type="match status" value="1"/>
</dbReference>
<dbReference type="Gene3D" id="3.20.20.150">
    <property type="entry name" value="Divalent-metal-dependent TIM barrel enzymes"/>
    <property type="match status" value="1"/>
</dbReference>
<sequence>MNTAMDIRRLAINQITTPAWSLEQAIEGYARHGIHGVGVWRDKLAACGLIRARSALRAAGSWVPSLCKAGNIAQFATAGTRPALDDCRRAIEEAAEIGAGCVVFVCGGIGTDSKDIEAARAKVAEVLHEASAFAVKHGVSLGIEPFHPMHAAERGCINTLSQAHALCASIGPAASVVVDVFHVWWDPELYRFLAPPYTDAIATVQLCDWRVPTRHSVEDRAMMGEGAANVHGIAAALEDSGYTGPYEVEIFSQDWWSMPPDDVVRICAERYLSLGTSIIDPSNT</sequence>
<feature type="domain" description="Xylose isomerase-like TIM barrel" evidence="1">
    <location>
        <begin position="30"/>
        <end position="262"/>
    </location>
</feature>
<reference evidence="2 3" key="1">
    <citation type="submission" date="2020-07" db="EMBL/GenBank/DDBJ databases">
        <title>Taxonomic revisions and descriptions of new bacterial species based on genomic comparisons in the high-G+C-content subgroup of the family Alcaligenaceae.</title>
        <authorList>
            <person name="Szabo A."/>
            <person name="Felfoldi T."/>
        </authorList>
    </citation>
    <scope>NUCLEOTIDE SEQUENCE [LARGE SCALE GENOMIC DNA]</scope>
    <source>
        <strain evidence="2 3">DSM 25264</strain>
    </source>
</reference>
<accession>A0A853FC82</accession>
<keyword evidence="3" id="KW-1185">Reference proteome</keyword>
<evidence type="ECO:0000259" key="1">
    <source>
        <dbReference type="Pfam" id="PF01261"/>
    </source>
</evidence>
<dbReference type="RefSeq" id="WP_167668866.1">
    <property type="nucleotide sequence ID" value="NZ_JACCEW010000002.1"/>
</dbReference>
<dbReference type="EMBL" id="JACCEW010000002">
    <property type="protein sequence ID" value="NYT36480.1"/>
    <property type="molecule type" value="Genomic_DNA"/>
</dbReference>
<name>A0A853FC82_9BURK</name>
<evidence type="ECO:0000313" key="2">
    <source>
        <dbReference type="EMBL" id="NYT36480.1"/>
    </source>
</evidence>
<proteinExistence type="predicted"/>
<dbReference type="PANTHER" id="PTHR12110:SF52">
    <property type="entry name" value="XYLOSE ISOMERASE"/>
    <property type="match status" value="1"/>
</dbReference>
<dbReference type="GO" id="GO:0016853">
    <property type="term" value="F:isomerase activity"/>
    <property type="evidence" value="ECO:0007669"/>
    <property type="project" value="UniProtKB-KW"/>
</dbReference>
<dbReference type="Proteomes" id="UP000580517">
    <property type="component" value="Unassembled WGS sequence"/>
</dbReference>
<dbReference type="Pfam" id="PF01261">
    <property type="entry name" value="AP_endonuc_2"/>
    <property type="match status" value="1"/>
</dbReference>
<dbReference type="SUPFAM" id="SSF51658">
    <property type="entry name" value="Xylose isomerase-like"/>
    <property type="match status" value="1"/>
</dbReference>
<dbReference type="InterPro" id="IPR013022">
    <property type="entry name" value="Xyl_isomerase-like_TIM-brl"/>
</dbReference>